<name>A0A146LI18_LYGHE</name>
<accession>A0A146LI18</accession>
<reference evidence="2" key="1">
    <citation type="journal article" date="2016" name="Gigascience">
        <title>De novo construction of an expanded transcriptome assembly for the western tarnished plant bug, Lygus hesperus.</title>
        <authorList>
            <person name="Tassone E.E."/>
            <person name="Geib S.M."/>
            <person name="Hall B."/>
            <person name="Fabrick J.A."/>
            <person name="Brent C.S."/>
            <person name="Hull J.J."/>
        </authorList>
    </citation>
    <scope>NUCLEOTIDE SEQUENCE</scope>
</reference>
<evidence type="ECO:0000313" key="2">
    <source>
        <dbReference type="EMBL" id="JAQ06507.1"/>
    </source>
</evidence>
<proteinExistence type="predicted"/>
<organism evidence="2">
    <name type="scientific">Lygus hesperus</name>
    <name type="common">Western plant bug</name>
    <dbReference type="NCBI Taxonomy" id="30085"/>
    <lineage>
        <taxon>Eukaryota</taxon>
        <taxon>Metazoa</taxon>
        <taxon>Ecdysozoa</taxon>
        <taxon>Arthropoda</taxon>
        <taxon>Hexapoda</taxon>
        <taxon>Insecta</taxon>
        <taxon>Pterygota</taxon>
        <taxon>Neoptera</taxon>
        <taxon>Paraneoptera</taxon>
        <taxon>Hemiptera</taxon>
        <taxon>Heteroptera</taxon>
        <taxon>Panheteroptera</taxon>
        <taxon>Cimicomorpha</taxon>
        <taxon>Miridae</taxon>
        <taxon>Mirini</taxon>
        <taxon>Lygus</taxon>
    </lineage>
</organism>
<dbReference type="EMBL" id="GDHC01012122">
    <property type="protein sequence ID" value="JAQ06507.1"/>
    <property type="molecule type" value="Transcribed_RNA"/>
</dbReference>
<protein>
    <submittedName>
        <fullName evidence="2">Uncharacterized protein</fullName>
    </submittedName>
</protein>
<feature type="region of interest" description="Disordered" evidence="1">
    <location>
        <begin position="129"/>
        <end position="162"/>
    </location>
</feature>
<dbReference type="AlphaFoldDB" id="A0A146LI18"/>
<sequence>MSVTSANAKCRCCRYLKVRISHSMLFTHLKTVKTPFTSTSYYFQVTLEEQTICGALQTLSEEACEDVLEEKKDLHQDNSGDLMGFSLINRTISQSSFYSSAPDETDVVILQNIPLQSWSAVPCDNVSSCSSGTNTPNSRPSSLYMPEDKSSPSSRSRSVDGH</sequence>
<evidence type="ECO:0000256" key="1">
    <source>
        <dbReference type="SAM" id="MobiDB-lite"/>
    </source>
</evidence>
<feature type="compositionally biased region" description="Polar residues" evidence="1">
    <location>
        <begin position="129"/>
        <end position="141"/>
    </location>
</feature>
<feature type="non-terminal residue" evidence="2">
    <location>
        <position position="162"/>
    </location>
</feature>
<gene>
    <name evidence="2" type="ORF">g.80436</name>
</gene>